<dbReference type="Proteomes" id="UP001501195">
    <property type="component" value="Unassembled WGS sequence"/>
</dbReference>
<dbReference type="RefSeq" id="WP_345710574.1">
    <property type="nucleotide sequence ID" value="NZ_BAABIL010000035.1"/>
</dbReference>
<dbReference type="SUPFAM" id="SSF50800">
    <property type="entry name" value="PK beta-barrel domain-like"/>
    <property type="match status" value="1"/>
</dbReference>
<reference evidence="3" key="1">
    <citation type="journal article" date="2019" name="Int. J. Syst. Evol. Microbiol.">
        <title>The Global Catalogue of Microorganisms (GCM) 10K type strain sequencing project: providing services to taxonomists for standard genome sequencing and annotation.</title>
        <authorList>
            <consortium name="The Broad Institute Genomics Platform"/>
            <consortium name="The Broad Institute Genome Sequencing Center for Infectious Disease"/>
            <person name="Wu L."/>
            <person name="Ma J."/>
        </authorList>
    </citation>
    <scope>NUCLEOTIDE SEQUENCE [LARGE SCALE GENOMIC DNA]</scope>
    <source>
        <strain evidence="3">JCM 18126</strain>
    </source>
</reference>
<name>A0ABP9H7R7_9ACTN</name>
<dbReference type="EMBL" id="BAABIL010000035">
    <property type="protein sequence ID" value="GAA4963316.1"/>
    <property type="molecule type" value="Genomic_DNA"/>
</dbReference>
<accession>A0ABP9H7R7</accession>
<dbReference type="Pfam" id="PF03476">
    <property type="entry name" value="MOSC_N"/>
    <property type="match status" value="1"/>
</dbReference>
<keyword evidence="3" id="KW-1185">Reference proteome</keyword>
<organism evidence="2 3">
    <name type="scientific">Kineococcus glutinatus</name>
    <dbReference type="NCBI Taxonomy" id="1070872"/>
    <lineage>
        <taxon>Bacteria</taxon>
        <taxon>Bacillati</taxon>
        <taxon>Actinomycetota</taxon>
        <taxon>Actinomycetes</taxon>
        <taxon>Kineosporiales</taxon>
        <taxon>Kineosporiaceae</taxon>
        <taxon>Kineococcus</taxon>
    </lineage>
</organism>
<sequence length="202" mass="20841">MPVVGRLLQIRLFPVKSLDAPDVTAAEVDADGLRGDRGWVLCDHTGEPLRAKSHPALRRVGARAVPGGLELALPGSPPAPAQQALPRLADLLGHPGPLALHRSTGGARQVAAVHVVTLAQLGGDPAACGGEDPRANLLLDLPGAPPPQRWAGARLRVGPSAELLVDRPPRHCAGLYTSVLAPGPVRVGDAVRLEPGPPRPGD</sequence>
<evidence type="ECO:0000313" key="3">
    <source>
        <dbReference type="Proteomes" id="UP001501195"/>
    </source>
</evidence>
<gene>
    <name evidence="2" type="ORF">GCM10023225_03290</name>
</gene>
<protein>
    <recommendedName>
        <fullName evidence="1">Molybdenum cofactor sulfurase middle domain-containing protein</fullName>
    </recommendedName>
</protein>
<evidence type="ECO:0000259" key="1">
    <source>
        <dbReference type="Pfam" id="PF03476"/>
    </source>
</evidence>
<feature type="domain" description="Molybdenum cofactor sulfurase middle" evidence="1">
    <location>
        <begin position="5"/>
        <end position="79"/>
    </location>
</feature>
<proteinExistence type="predicted"/>
<dbReference type="InterPro" id="IPR005303">
    <property type="entry name" value="MOCOS_middle"/>
</dbReference>
<evidence type="ECO:0000313" key="2">
    <source>
        <dbReference type="EMBL" id="GAA4963316.1"/>
    </source>
</evidence>
<comment type="caution">
    <text evidence="2">The sequence shown here is derived from an EMBL/GenBank/DDBJ whole genome shotgun (WGS) entry which is preliminary data.</text>
</comment>
<dbReference type="InterPro" id="IPR011037">
    <property type="entry name" value="Pyrv_Knase-like_insert_dom_sf"/>
</dbReference>